<evidence type="ECO:0000256" key="3">
    <source>
        <dbReference type="ARBA" id="ARBA00022679"/>
    </source>
</evidence>
<feature type="domain" description="Glycosyl transferase family 25" evidence="4">
    <location>
        <begin position="70"/>
        <end position="159"/>
    </location>
</feature>
<keyword evidence="6" id="KW-1185">Reference proteome</keyword>
<dbReference type="EMBL" id="CP051139">
    <property type="protein sequence ID" value="QIW94656.1"/>
    <property type="molecule type" value="Genomic_DNA"/>
</dbReference>
<dbReference type="Proteomes" id="UP000503462">
    <property type="component" value="Chromosome 1"/>
</dbReference>
<dbReference type="CDD" id="cd06532">
    <property type="entry name" value="Glyco_transf_25"/>
    <property type="match status" value="1"/>
</dbReference>
<evidence type="ECO:0000313" key="6">
    <source>
        <dbReference type="Proteomes" id="UP000503462"/>
    </source>
</evidence>
<reference evidence="5 6" key="1">
    <citation type="journal article" date="2016" name="Sci. Rep.">
        <title>Peltaster fructicola genome reveals evolution from an invasive phytopathogen to an ectophytic parasite.</title>
        <authorList>
            <person name="Xu C."/>
            <person name="Chen H."/>
            <person name="Gleason M.L."/>
            <person name="Xu J.R."/>
            <person name="Liu H."/>
            <person name="Zhang R."/>
            <person name="Sun G."/>
        </authorList>
    </citation>
    <scope>NUCLEOTIDE SEQUENCE [LARGE SCALE GENOMIC DNA]</scope>
    <source>
        <strain evidence="5 6">LNHT1506</strain>
    </source>
</reference>
<dbReference type="PANTHER" id="PTHR10730:SF53">
    <property type="entry name" value="GLYCOSYLTRANSFERASE 25 FAMILY MEMBER"/>
    <property type="match status" value="1"/>
</dbReference>
<keyword evidence="2" id="KW-0328">Glycosyltransferase</keyword>
<evidence type="ECO:0000256" key="1">
    <source>
        <dbReference type="ARBA" id="ARBA00006721"/>
    </source>
</evidence>
<protein>
    <recommendedName>
        <fullName evidence="4">Glycosyl transferase family 25 domain-containing protein</fullName>
    </recommendedName>
</protein>
<accession>A0A6H0XIV4</accession>
<dbReference type="InterPro" id="IPR050757">
    <property type="entry name" value="Collagen_mod_GT25"/>
</dbReference>
<evidence type="ECO:0000256" key="2">
    <source>
        <dbReference type="ARBA" id="ARBA00022676"/>
    </source>
</evidence>
<dbReference type="PANTHER" id="PTHR10730">
    <property type="entry name" value="PROCOLLAGEN-LYSINE,2-OXOGLUTARATE 5-DIOXYGENASE/GLYCOSYLTRANSFERASE 25 FAMILY MEMBER"/>
    <property type="match status" value="1"/>
</dbReference>
<organism evidence="5 6">
    <name type="scientific">Peltaster fructicola</name>
    <dbReference type="NCBI Taxonomy" id="286661"/>
    <lineage>
        <taxon>Eukaryota</taxon>
        <taxon>Fungi</taxon>
        <taxon>Dikarya</taxon>
        <taxon>Ascomycota</taxon>
        <taxon>Pezizomycotina</taxon>
        <taxon>Dothideomycetes</taxon>
        <taxon>Dothideomycetes incertae sedis</taxon>
        <taxon>Peltaster</taxon>
    </lineage>
</organism>
<comment type="similarity">
    <text evidence="1">Belongs to the glycosyltransferase 25 family.</text>
</comment>
<sequence>MALMAPQFMRDSSGAVSARRIAVAVGLAILTFWLLAASFGRHVPIPNYVRHYRQDKLLESIQNSTLGFERILVINLKARTDRRDGIALAGSLTNLKFEFMEAATEVSLKSLPPRPPGDEDREYGPAHLGCWRSHLNAARYIVENNLQTALVMEDDADWDVRIHDQMTDLARATRLLVQPIPGVEGAGEQFLDPTIGASLDGQQPQTFIAGAHDVKLPTSSPYGDIHRWDMLWIGHCGSSLPDGSNKLPLGRAIILNETTVPEQHHINFEFTDDDGFKNEYPAHTRVVFRGGRNVCTLAYALTLNGARKIMYEMGIRQMASTADGGLSDFCTGADNQAVPVCLSAQPQYFQHHRPAGNISYFTDISDPWSDGINTAPHTDNLRWPTRPNIPKLLKGETDFEDNYPDGS</sequence>
<dbReference type="OrthoDB" id="47375at2759"/>
<proteinExistence type="inferred from homology"/>
<evidence type="ECO:0000313" key="5">
    <source>
        <dbReference type="EMBL" id="QIW94656.1"/>
    </source>
</evidence>
<dbReference type="InterPro" id="IPR002654">
    <property type="entry name" value="Glyco_trans_25"/>
</dbReference>
<name>A0A6H0XIV4_9PEZI</name>
<dbReference type="AlphaFoldDB" id="A0A6H0XIV4"/>
<evidence type="ECO:0000259" key="4">
    <source>
        <dbReference type="Pfam" id="PF01755"/>
    </source>
</evidence>
<gene>
    <name evidence="5" type="ORF">AMS68_000174</name>
</gene>
<keyword evidence="3" id="KW-0808">Transferase</keyword>
<dbReference type="GO" id="GO:0016740">
    <property type="term" value="F:transferase activity"/>
    <property type="evidence" value="ECO:0007669"/>
    <property type="project" value="UniProtKB-KW"/>
</dbReference>
<dbReference type="Pfam" id="PF01755">
    <property type="entry name" value="Glyco_transf_25"/>
    <property type="match status" value="1"/>
</dbReference>